<dbReference type="HOGENOM" id="CLU_2390720_0_0_1"/>
<keyword evidence="3" id="KW-1185">Reference proteome</keyword>
<protein>
    <recommendedName>
        <fullName evidence="4">RxLR effector candidate protein</fullName>
    </recommendedName>
</protein>
<organism evidence="2 3">
    <name type="scientific">Hyaloperonospora arabidopsidis (strain Emoy2)</name>
    <name type="common">Downy mildew agent</name>
    <name type="synonym">Peronospora arabidopsidis</name>
    <dbReference type="NCBI Taxonomy" id="559515"/>
    <lineage>
        <taxon>Eukaryota</taxon>
        <taxon>Sar</taxon>
        <taxon>Stramenopiles</taxon>
        <taxon>Oomycota</taxon>
        <taxon>Peronosporomycetes</taxon>
        <taxon>Peronosporales</taxon>
        <taxon>Peronosporaceae</taxon>
        <taxon>Hyaloperonospora</taxon>
    </lineage>
</organism>
<feature type="compositionally biased region" description="Polar residues" evidence="1">
    <location>
        <begin position="29"/>
        <end position="41"/>
    </location>
</feature>
<evidence type="ECO:0000256" key="1">
    <source>
        <dbReference type="SAM" id="MobiDB-lite"/>
    </source>
</evidence>
<evidence type="ECO:0008006" key="4">
    <source>
        <dbReference type="Google" id="ProtNLM"/>
    </source>
</evidence>
<dbReference type="InParanoid" id="M4BG60"/>
<evidence type="ECO:0000313" key="2">
    <source>
        <dbReference type="EnsemblProtists" id="HpaP805281"/>
    </source>
</evidence>
<accession>M4BG60</accession>
<dbReference type="Proteomes" id="UP000011713">
    <property type="component" value="Unassembled WGS sequence"/>
</dbReference>
<dbReference type="VEuPathDB" id="FungiDB:HpaG805281"/>
<reference evidence="2" key="2">
    <citation type="submission" date="2015-06" db="UniProtKB">
        <authorList>
            <consortium name="EnsemblProtists"/>
        </authorList>
    </citation>
    <scope>IDENTIFICATION</scope>
    <source>
        <strain evidence="2">Emoy2</strain>
    </source>
</reference>
<dbReference type="EMBL" id="JH598226">
    <property type="status" value="NOT_ANNOTATED_CDS"/>
    <property type="molecule type" value="Genomic_DNA"/>
</dbReference>
<proteinExistence type="predicted"/>
<feature type="region of interest" description="Disordered" evidence="1">
    <location>
        <begin position="29"/>
        <end position="54"/>
    </location>
</feature>
<sequence length="94" mass="9928">MDILNLVAVRDFNFSVAHMEALNATITSQFAPSGNNGQATKTSKEPGDRPPYPGWEVPYRGAQINGGGLLAAACATDAAQRANRKGSNNPDTPR</sequence>
<dbReference type="EnsemblProtists" id="HpaT805281">
    <property type="protein sequence ID" value="HpaP805281"/>
    <property type="gene ID" value="HpaG805281"/>
</dbReference>
<evidence type="ECO:0000313" key="3">
    <source>
        <dbReference type="Proteomes" id="UP000011713"/>
    </source>
</evidence>
<dbReference type="AlphaFoldDB" id="M4BG60"/>
<name>M4BG60_HYAAE</name>
<reference evidence="3" key="1">
    <citation type="journal article" date="2010" name="Science">
        <title>Signatures of adaptation to obligate biotrophy in the Hyaloperonospora arabidopsidis genome.</title>
        <authorList>
            <person name="Baxter L."/>
            <person name="Tripathy S."/>
            <person name="Ishaque N."/>
            <person name="Boot N."/>
            <person name="Cabral A."/>
            <person name="Kemen E."/>
            <person name="Thines M."/>
            <person name="Ah-Fong A."/>
            <person name="Anderson R."/>
            <person name="Badejoko W."/>
            <person name="Bittner-Eddy P."/>
            <person name="Boore J.L."/>
            <person name="Chibucos M.C."/>
            <person name="Coates M."/>
            <person name="Dehal P."/>
            <person name="Delehaunty K."/>
            <person name="Dong S."/>
            <person name="Downton P."/>
            <person name="Dumas B."/>
            <person name="Fabro G."/>
            <person name="Fronick C."/>
            <person name="Fuerstenberg S.I."/>
            <person name="Fulton L."/>
            <person name="Gaulin E."/>
            <person name="Govers F."/>
            <person name="Hughes L."/>
            <person name="Humphray S."/>
            <person name="Jiang R.H."/>
            <person name="Judelson H."/>
            <person name="Kamoun S."/>
            <person name="Kyung K."/>
            <person name="Meijer H."/>
            <person name="Minx P."/>
            <person name="Morris P."/>
            <person name="Nelson J."/>
            <person name="Phuntumart V."/>
            <person name="Qutob D."/>
            <person name="Rehmany A."/>
            <person name="Rougon-Cardoso A."/>
            <person name="Ryden P."/>
            <person name="Torto-Alalibo T."/>
            <person name="Studholme D."/>
            <person name="Wang Y."/>
            <person name="Win J."/>
            <person name="Wood J."/>
            <person name="Clifton S.W."/>
            <person name="Rogers J."/>
            <person name="Van den Ackerveken G."/>
            <person name="Jones J.D."/>
            <person name="McDowell J.M."/>
            <person name="Beynon J."/>
            <person name="Tyler B.M."/>
        </authorList>
    </citation>
    <scope>NUCLEOTIDE SEQUENCE [LARGE SCALE GENOMIC DNA]</scope>
    <source>
        <strain evidence="3">Emoy2</strain>
    </source>
</reference>